<evidence type="ECO:0000256" key="5">
    <source>
        <dbReference type="ARBA" id="ARBA00022970"/>
    </source>
</evidence>
<dbReference type="SMART" id="SM00382">
    <property type="entry name" value="AAA"/>
    <property type="match status" value="1"/>
</dbReference>
<dbReference type="InterPro" id="IPR052156">
    <property type="entry name" value="BCAA_Transport_ATP-bd_LivF"/>
</dbReference>
<dbReference type="GO" id="GO:0005524">
    <property type="term" value="F:ATP binding"/>
    <property type="evidence" value="ECO:0007669"/>
    <property type="project" value="UniProtKB-KW"/>
</dbReference>
<dbReference type="RefSeq" id="WP_253754336.1">
    <property type="nucleotide sequence ID" value="NZ_JAMZDZ010000001.1"/>
</dbReference>
<dbReference type="Gene3D" id="3.40.50.300">
    <property type="entry name" value="P-loop containing nucleotide triphosphate hydrolases"/>
    <property type="match status" value="1"/>
</dbReference>
<keyword evidence="8" id="KW-1185">Reference proteome</keyword>
<dbReference type="InterPro" id="IPR003439">
    <property type="entry name" value="ABC_transporter-like_ATP-bd"/>
</dbReference>
<dbReference type="InterPro" id="IPR003593">
    <property type="entry name" value="AAA+_ATPase"/>
</dbReference>
<gene>
    <name evidence="7" type="ORF">ACFOZ4_10925</name>
</gene>
<comment type="caution">
    <text evidence="7">The sequence shown here is derived from an EMBL/GenBank/DDBJ whole genome shotgun (WGS) entry which is preliminary data.</text>
</comment>
<dbReference type="PANTHER" id="PTHR43820:SF4">
    <property type="entry name" value="HIGH-AFFINITY BRANCHED-CHAIN AMINO ACID TRANSPORT ATP-BINDING PROTEIN LIVF"/>
    <property type="match status" value="1"/>
</dbReference>
<keyword evidence="4 7" id="KW-0067">ATP-binding</keyword>
<dbReference type="SUPFAM" id="SSF52540">
    <property type="entry name" value="P-loop containing nucleoside triphosphate hydrolases"/>
    <property type="match status" value="1"/>
</dbReference>
<dbReference type="Proteomes" id="UP001595816">
    <property type="component" value="Unassembled WGS sequence"/>
</dbReference>
<evidence type="ECO:0000313" key="8">
    <source>
        <dbReference type="Proteomes" id="UP001595816"/>
    </source>
</evidence>
<evidence type="ECO:0000256" key="4">
    <source>
        <dbReference type="ARBA" id="ARBA00022840"/>
    </source>
</evidence>
<accession>A0ABV8LJH2</accession>
<sequence length="217" mass="23914">MLTLDQVTFGHTTKQLRQVTFTLPDGTMALLNGPAGAGKSLLLSTIAGHTTVDAGTITIAGRDVTSWQTVRRTQFVAYAPQRHRVWPTMTVADHLHLAWPMSRARRTTRAHVLDLFPPLADRLRQPAELLSTTEARMLTLAVTLLRNKRLLLLDEPCHGLPHDIGQRLAGHLLRLKDLGTTILTVDSTCTLDRPTVVLTADSQTITIGEPATVRARR</sequence>
<dbReference type="PROSITE" id="PS50893">
    <property type="entry name" value="ABC_TRANSPORTER_2"/>
    <property type="match status" value="1"/>
</dbReference>
<comment type="similarity">
    <text evidence="1">Belongs to the ABC transporter superfamily.</text>
</comment>
<dbReference type="InterPro" id="IPR027417">
    <property type="entry name" value="P-loop_NTPase"/>
</dbReference>
<organism evidence="7 8">
    <name type="scientific">Hamadaea flava</name>
    <dbReference type="NCBI Taxonomy" id="1742688"/>
    <lineage>
        <taxon>Bacteria</taxon>
        <taxon>Bacillati</taxon>
        <taxon>Actinomycetota</taxon>
        <taxon>Actinomycetes</taxon>
        <taxon>Micromonosporales</taxon>
        <taxon>Micromonosporaceae</taxon>
        <taxon>Hamadaea</taxon>
    </lineage>
</organism>
<evidence type="ECO:0000256" key="3">
    <source>
        <dbReference type="ARBA" id="ARBA00022741"/>
    </source>
</evidence>
<keyword evidence="3" id="KW-0547">Nucleotide-binding</keyword>
<keyword evidence="2" id="KW-0813">Transport</keyword>
<dbReference type="PANTHER" id="PTHR43820">
    <property type="entry name" value="HIGH-AFFINITY BRANCHED-CHAIN AMINO ACID TRANSPORT ATP-BINDING PROTEIN LIVF"/>
    <property type="match status" value="1"/>
</dbReference>
<proteinExistence type="inferred from homology"/>
<feature type="domain" description="ABC transporter" evidence="6">
    <location>
        <begin position="1"/>
        <end position="215"/>
    </location>
</feature>
<evidence type="ECO:0000313" key="7">
    <source>
        <dbReference type="EMBL" id="MFC4131115.1"/>
    </source>
</evidence>
<evidence type="ECO:0000259" key="6">
    <source>
        <dbReference type="PROSITE" id="PS50893"/>
    </source>
</evidence>
<keyword evidence="5" id="KW-0029">Amino-acid transport</keyword>
<reference evidence="8" key="1">
    <citation type="journal article" date="2019" name="Int. J. Syst. Evol. Microbiol.">
        <title>The Global Catalogue of Microorganisms (GCM) 10K type strain sequencing project: providing services to taxonomists for standard genome sequencing and annotation.</title>
        <authorList>
            <consortium name="The Broad Institute Genomics Platform"/>
            <consortium name="The Broad Institute Genome Sequencing Center for Infectious Disease"/>
            <person name="Wu L."/>
            <person name="Ma J."/>
        </authorList>
    </citation>
    <scope>NUCLEOTIDE SEQUENCE [LARGE SCALE GENOMIC DNA]</scope>
    <source>
        <strain evidence="8">CGMCC 4.7289</strain>
    </source>
</reference>
<dbReference type="EMBL" id="JBHSAY010000006">
    <property type="protein sequence ID" value="MFC4131115.1"/>
    <property type="molecule type" value="Genomic_DNA"/>
</dbReference>
<evidence type="ECO:0000256" key="1">
    <source>
        <dbReference type="ARBA" id="ARBA00005417"/>
    </source>
</evidence>
<dbReference type="Pfam" id="PF00005">
    <property type="entry name" value="ABC_tran"/>
    <property type="match status" value="1"/>
</dbReference>
<name>A0ABV8LJH2_9ACTN</name>
<evidence type="ECO:0000256" key="2">
    <source>
        <dbReference type="ARBA" id="ARBA00022448"/>
    </source>
</evidence>
<protein>
    <submittedName>
        <fullName evidence="7">ATP-binding cassette domain-containing protein</fullName>
    </submittedName>
</protein>